<feature type="domain" description="HTH merR-type" evidence="2">
    <location>
        <begin position="26"/>
        <end position="92"/>
    </location>
</feature>
<sequence>MIKIANQTQDQRAENLSENLEEMRLTVKEAAKYVNESPGVVRNWLRELKPYIPAVQGENGYHYFDKPALERLMLIRQLSRDQNYSIKQIEYYFATGEAKVEPEAMEERLSDDMRKDLDTILERLERQEQFNQALVMKLDEQQHYIKESLNKRDQLLLESLKASQEAKKAEVKKKRFFNWFGSDKS</sequence>
<proteinExistence type="predicted"/>
<evidence type="ECO:0000256" key="1">
    <source>
        <dbReference type="SAM" id="Coils"/>
    </source>
</evidence>
<dbReference type="AlphaFoldDB" id="A0A1E7DS31"/>
<accession>A0A1E7DS31</accession>
<dbReference type="SUPFAM" id="SSF46955">
    <property type="entry name" value="Putative DNA-binding domain"/>
    <property type="match status" value="1"/>
</dbReference>
<organism evidence="3 4">
    <name type="scientific">Domibacillus iocasae</name>
    <dbReference type="NCBI Taxonomy" id="1714016"/>
    <lineage>
        <taxon>Bacteria</taxon>
        <taxon>Bacillati</taxon>
        <taxon>Bacillota</taxon>
        <taxon>Bacilli</taxon>
        <taxon>Bacillales</taxon>
        <taxon>Bacillaceae</taxon>
        <taxon>Domibacillus</taxon>
    </lineage>
</organism>
<dbReference type="InterPro" id="IPR000551">
    <property type="entry name" value="MerR-type_HTH_dom"/>
</dbReference>
<gene>
    <name evidence="3" type="ORF">BA724_17265</name>
</gene>
<keyword evidence="1" id="KW-0175">Coiled coil</keyword>
<name>A0A1E7DS31_9BACI</name>
<evidence type="ECO:0000313" key="3">
    <source>
        <dbReference type="EMBL" id="OES45891.1"/>
    </source>
</evidence>
<evidence type="ECO:0000313" key="4">
    <source>
        <dbReference type="Proteomes" id="UP000095658"/>
    </source>
</evidence>
<dbReference type="Gene3D" id="1.10.1660.10">
    <property type="match status" value="1"/>
</dbReference>
<dbReference type="RefSeq" id="WP_069937475.1">
    <property type="nucleotide sequence ID" value="NZ_MAMP01000011.1"/>
</dbReference>
<protein>
    <recommendedName>
        <fullName evidence="2">HTH merR-type domain-containing protein</fullName>
    </recommendedName>
</protein>
<evidence type="ECO:0000259" key="2">
    <source>
        <dbReference type="Pfam" id="PF13411"/>
    </source>
</evidence>
<reference evidence="3 4" key="1">
    <citation type="submission" date="2016-06" db="EMBL/GenBank/DDBJ databases">
        <title>Domibacillus iocasae genome sequencing.</title>
        <authorList>
            <person name="Verma A."/>
            <person name="Pal Y."/>
            <person name="Ojha A.K."/>
            <person name="Krishnamurthi S."/>
        </authorList>
    </citation>
    <scope>NUCLEOTIDE SEQUENCE [LARGE SCALE GENOMIC DNA]</scope>
    <source>
        <strain evidence="3 4">DSM 29979</strain>
    </source>
</reference>
<dbReference type="InterPro" id="IPR009061">
    <property type="entry name" value="DNA-bd_dom_put_sf"/>
</dbReference>
<dbReference type="OrthoDB" id="2864600at2"/>
<dbReference type="GO" id="GO:0006355">
    <property type="term" value="P:regulation of DNA-templated transcription"/>
    <property type="evidence" value="ECO:0007669"/>
    <property type="project" value="InterPro"/>
</dbReference>
<feature type="coiled-coil region" evidence="1">
    <location>
        <begin position="6"/>
        <end position="33"/>
    </location>
</feature>
<dbReference type="Proteomes" id="UP000095658">
    <property type="component" value="Unassembled WGS sequence"/>
</dbReference>
<comment type="caution">
    <text evidence="3">The sequence shown here is derived from an EMBL/GenBank/DDBJ whole genome shotgun (WGS) entry which is preliminary data.</text>
</comment>
<keyword evidence="4" id="KW-1185">Reference proteome</keyword>
<dbReference type="STRING" id="1714016.BA724_17265"/>
<dbReference type="Pfam" id="PF13411">
    <property type="entry name" value="MerR_1"/>
    <property type="match status" value="1"/>
</dbReference>
<dbReference type="EMBL" id="MAMP01000011">
    <property type="protein sequence ID" value="OES45891.1"/>
    <property type="molecule type" value="Genomic_DNA"/>
</dbReference>
<dbReference type="GO" id="GO:0003677">
    <property type="term" value="F:DNA binding"/>
    <property type="evidence" value="ECO:0007669"/>
    <property type="project" value="InterPro"/>
</dbReference>